<keyword evidence="2 4" id="KW-0560">Oxidoreductase</keyword>
<evidence type="ECO:0000256" key="1">
    <source>
        <dbReference type="ARBA" id="ARBA00022503"/>
    </source>
</evidence>
<dbReference type="InterPro" id="IPR016162">
    <property type="entry name" value="Ald_DH_N"/>
</dbReference>
<keyword evidence="1 4" id="KW-0056">Arginine metabolism</keyword>
<dbReference type="CDD" id="cd07095">
    <property type="entry name" value="ALDH_SGSD_AstD"/>
    <property type="match status" value="1"/>
</dbReference>
<evidence type="ECO:0000313" key="7">
    <source>
        <dbReference type="EMBL" id="GAA4649586.1"/>
    </source>
</evidence>
<dbReference type="Pfam" id="PF00171">
    <property type="entry name" value="Aldedh"/>
    <property type="match status" value="1"/>
</dbReference>
<name>A0ABP8V102_9GAMM</name>
<accession>A0ABP8V102</accession>
<keyword evidence="3 4" id="KW-0520">NAD</keyword>
<evidence type="ECO:0000256" key="5">
    <source>
        <dbReference type="PROSITE-ProRule" id="PRU10007"/>
    </source>
</evidence>
<feature type="active site" evidence="4 5">
    <location>
        <position position="245"/>
    </location>
</feature>
<dbReference type="NCBIfam" id="NF006992">
    <property type="entry name" value="PRK09457.1"/>
    <property type="match status" value="1"/>
</dbReference>
<dbReference type="RefSeq" id="WP_345195477.1">
    <property type="nucleotide sequence ID" value="NZ_BAABFL010000135.1"/>
</dbReference>
<evidence type="ECO:0000313" key="8">
    <source>
        <dbReference type="Proteomes" id="UP001500604"/>
    </source>
</evidence>
<keyword evidence="8" id="KW-1185">Reference proteome</keyword>
<evidence type="ECO:0000256" key="3">
    <source>
        <dbReference type="ARBA" id="ARBA00023027"/>
    </source>
</evidence>
<dbReference type="InterPro" id="IPR016163">
    <property type="entry name" value="Ald_DH_C"/>
</dbReference>
<sequence>MTASLFINGCWLEGNGQAFASLNPAEGSAVWEGYAADAGQVADAVDAARAATLTWADLGFAGREAIVKRYGELLDRDGELLAQTIANETGKPIWESRTEVGAMKGKIGISVTAYHDRTGIRENEAPGAKAFVRHKPHGVVAVFGPYNFPGHLPNGHIVPALLAGNTIVFKPSELTPAVAEKMVALWEEAGLPAGVLNLVQGEKETGMALAQHPDIDGLFFTGSSRTGELIHQQFGGHPGKILALEMGGNNPLIVDEVADQRAAVHDTIQSAYITAGQRCTCARRLYVPKGETGDRFVDALVAAIGKIQVGRQHDDPQPFMGSLISEQAADGILTAQASLVALGGKVLTEVRKLEEGTGLLSPGLIDVTTIEELPDEEYFGPLLQLIRYDSFDEAIALANRTRFGLSAGLLSDNRDKFDRFYSRIRAGIVNWNKQLTGASSAAPFGGIGASGNHRASAYYAADYCSYPVASLETEQVTMPANLAPGLSL</sequence>
<dbReference type="InterPro" id="IPR016161">
    <property type="entry name" value="Ald_DH/histidinol_DH"/>
</dbReference>
<proteinExistence type="inferred from homology"/>
<dbReference type="InterPro" id="IPR015590">
    <property type="entry name" value="Aldehyde_DH_dom"/>
</dbReference>
<evidence type="ECO:0000256" key="2">
    <source>
        <dbReference type="ARBA" id="ARBA00023002"/>
    </source>
</evidence>
<dbReference type="SUPFAM" id="SSF53720">
    <property type="entry name" value="ALDH-like"/>
    <property type="match status" value="1"/>
</dbReference>
<comment type="pathway">
    <text evidence="4">Amino-acid degradation; L-arginine degradation via AST pathway; L-glutamate and succinate from L-arginine: step 4/5.</text>
</comment>
<feature type="domain" description="Aldehyde dehydrogenase" evidence="6">
    <location>
        <begin position="11"/>
        <end position="463"/>
    </location>
</feature>
<dbReference type="EMBL" id="BAABFL010000135">
    <property type="protein sequence ID" value="GAA4649586.1"/>
    <property type="molecule type" value="Genomic_DNA"/>
</dbReference>
<dbReference type="PANTHER" id="PTHR11699">
    <property type="entry name" value="ALDEHYDE DEHYDROGENASE-RELATED"/>
    <property type="match status" value="1"/>
</dbReference>
<dbReference type="Proteomes" id="UP001500604">
    <property type="component" value="Unassembled WGS sequence"/>
</dbReference>
<organism evidence="7 8">
    <name type="scientific">Kistimonas scapharcae</name>
    <dbReference type="NCBI Taxonomy" id="1036133"/>
    <lineage>
        <taxon>Bacteria</taxon>
        <taxon>Pseudomonadati</taxon>
        <taxon>Pseudomonadota</taxon>
        <taxon>Gammaproteobacteria</taxon>
        <taxon>Oceanospirillales</taxon>
        <taxon>Endozoicomonadaceae</taxon>
        <taxon>Kistimonas</taxon>
    </lineage>
</organism>
<comment type="function">
    <text evidence="4">Catalyzes the NAD-dependent reduction of succinylglutamate semialdehyde into succinylglutamate.</text>
</comment>
<dbReference type="NCBIfam" id="TIGR03240">
    <property type="entry name" value="arg_catab_astD"/>
    <property type="match status" value="1"/>
</dbReference>
<protein>
    <recommendedName>
        <fullName evidence="4">N-succinylglutamate 5-semialdehyde dehydrogenase</fullName>
        <ecNumber evidence="4">1.2.1.71</ecNumber>
    </recommendedName>
    <alternativeName>
        <fullName evidence="4">Succinylglutamic semialdehyde dehydrogenase</fullName>
        <shortName evidence="4">SGSD</shortName>
    </alternativeName>
</protein>
<feature type="binding site" evidence="4">
    <location>
        <begin position="222"/>
        <end position="227"/>
    </location>
    <ligand>
        <name>NAD(+)</name>
        <dbReference type="ChEBI" id="CHEBI:57540"/>
    </ligand>
</feature>
<dbReference type="InterPro" id="IPR016160">
    <property type="entry name" value="Ald_DH_CS_CYS"/>
</dbReference>
<gene>
    <name evidence="4 7" type="primary">astD</name>
    <name evidence="7" type="ORF">GCM10023116_18600</name>
</gene>
<dbReference type="PROSITE" id="PS00070">
    <property type="entry name" value="ALDEHYDE_DEHYDR_CYS"/>
    <property type="match status" value="1"/>
</dbReference>
<dbReference type="InterPro" id="IPR017649">
    <property type="entry name" value="SuccinylGlu_semiald_DH_AstD"/>
</dbReference>
<comment type="caution">
    <text evidence="7">The sequence shown here is derived from an EMBL/GenBank/DDBJ whole genome shotgun (WGS) entry which is preliminary data.</text>
</comment>
<dbReference type="PROSITE" id="PS00687">
    <property type="entry name" value="ALDEHYDE_DEHYDR_GLU"/>
    <property type="match status" value="1"/>
</dbReference>
<dbReference type="Gene3D" id="3.40.605.10">
    <property type="entry name" value="Aldehyde Dehydrogenase, Chain A, domain 1"/>
    <property type="match status" value="1"/>
</dbReference>
<dbReference type="EC" id="1.2.1.71" evidence="4"/>
<dbReference type="HAMAP" id="MF_01174">
    <property type="entry name" value="Aldedh_AstD"/>
    <property type="match status" value="1"/>
</dbReference>
<dbReference type="Gene3D" id="3.40.309.10">
    <property type="entry name" value="Aldehyde Dehydrogenase, Chain A, domain 2"/>
    <property type="match status" value="1"/>
</dbReference>
<comment type="similarity">
    <text evidence="4">Belongs to the aldehyde dehydrogenase family. AstD subfamily.</text>
</comment>
<evidence type="ECO:0000259" key="6">
    <source>
        <dbReference type="Pfam" id="PF00171"/>
    </source>
</evidence>
<comment type="catalytic activity">
    <reaction evidence="4">
        <text>N-succinyl-L-glutamate 5-semialdehyde + NAD(+) + H2O = N-succinyl-L-glutamate + NADH + 2 H(+)</text>
        <dbReference type="Rhea" id="RHEA:10812"/>
        <dbReference type="ChEBI" id="CHEBI:15377"/>
        <dbReference type="ChEBI" id="CHEBI:15378"/>
        <dbReference type="ChEBI" id="CHEBI:57540"/>
        <dbReference type="ChEBI" id="CHEBI:57945"/>
        <dbReference type="ChEBI" id="CHEBI:58520"/>
        <dbReference type="ChEBI" id="CHEBI:58763"/>
        <dbReference type="EC" id="1.2.1.71"/>
    </reaction>
</comment>
<evidence type="ECO:0000256" key="4">
    <source>
        <dbReference type="HAMAP-Rule" id="MF_01174"/>
    </source>
</evidence>
<dbReference type="InterPro" id="IPR029510">
    <property type="entry name" value="Ald_DH_CS_GLU"/>
</dbReference>
<reference evidence="8" key="1">
    <citation type="journal article" date="2019" name="Int. J. Syst. Evol. Microbiol.">
        <title>The Global Catalogue of Microorganisms (GCM) 10K type strain sequencing project: providing services to taxonomists for standard genome sequencing and annotation.</title>
        <authorList>
            <consortium name="The Broad Institute Genomics Platform"/>
            <consortium name="The Broad Institute Genome Sequencing Center for Infectious Disease"/>
            <person name="Wu L."/>
            <person name="Ma J."/>
        </authorList>
    </citation>
    <scope>NUCLEOTIDE SEQUENCE [LARGE SCALE GENOMIC DNA]</scope>
    <source>
        <strain evidence="8">JCM 17805</strain>
    </source>
</reference>
<feature type="active site" evidence="4">
    <location>
        <position position="279"/>
    </location>
</feature>